<dbReference type="InterPro" id="IPR041715">
    <property type="entry name" value="HisRS-like_core"/>
</dbReference>
<dbReference type="InterPro" id="IPR006195">
    <property type="entry name" value="aa-tRNA-synth_II"/>
</dbReference>
<feature type="domain" description="Aminoacyl-transfer RNA synthetases class-II family profile" evidence="1">
    <location>
        <begin position="1"/>
        <end position="140"/>
    </location>
</feature>
<dbReference type="GO" id="GO:0004821">
    <property type="term" value="F:histidine-tRNA ligase activity"/>
    <property type="evidence" value="ECO:0007669"/>
    <property type="project" value="TreeGrafter"/>
</dbReference>
<dbReference type="InterPro" id="IPR045864">
    <property type="entry name" value="aa-tRNA-synth_II/BPL/LPL"/>
</dbReference>
<dbReference type="GO" id="GO:0006427">
    <property type="term" value="P:histidyl-tRNA aminoacylation"/>
    <property type="evidence" value="ECO:0007669"/>
    <property type="project" value="TreeGrafter"/>
</dbReference>
<dbReference type="SUPFAM" id="SSF55681">
    <property type="entry name" value="Class II aaRS and biotin synthetases"/>
    <property type="match status" value="1"/>
</dbReference>
<reference evidence="2" key="1">
    <citation type="submission" date="2018-05" db="EMBL/GenBank/DDBJ databases">
        <authorList>
            <person name="Lanie J.A."/>
            <person name="Ng W.-L."/>
            <person name="Kazmierczak K.M."/>
            <person name="Andrzejewski T.M."/>
            <person name="Davidsen T.M."/>
            <person name="Wayne K.J."/>
            <person name="Tettelin H."/>
            <person name="Glass J.I."/>
            <person name="Rusch D."/>
            <person name="Podicherti R."/>
            <person name="Tsui H.-C.T."/>
            <person name="Winkler M.E."/>
        </authorList>
    </citation>
    <scope>NUCLEOTIDE SEQUENCE</scope>
</reference>
<dbReference type="InterPro" id="IPR004516">
    <property type="entry name" value="HisRS/HisZ"/>
</dbReference>
<evidence type="ECO:0000313" key="2">
    <source>
        <dbReference type="EMBL" id="SVD64201.1"/>
    </source>
</evidence>
<name>A0A382X1U7_9ZZZZ</name>
<organism evidence="2">
    <name type="scientific">marine metagenome</name>
    <dbReference type="NCBI Taxonomy" id="408172"/>
    <lineage>
        <taxon>unclassified sequences</taxon>
        <taxon>metagenomes</taxon>
        <taxon>ecological metagenomes</taxon>
    </lineage>
</organism>
<dbReference type="AlphaFoldDB" id="A0A382X1U7"/>
<dbReference type="GO" id="GO:0005737">
    <property type="term" value="C:cytoplasm"/>
    <property type="evidence" value="ECO:0007669"/>
    <property type="project" value="InterPro"/>
</dbReference>
<feature type="non-terminal residue" evidence="2">
    <location>
        <position position="172"/>
    </location>
</feature>
<dbReference type="CDD" id="cd00773">
    <property type="entry name" value="HisRS-like_core"/>
    <property type="match status" value="1"/>
</dbReference>
<proteinExistence type="predicted"/>
<dbReference type="Gene3D" id="3.30.930.10">
    <property type="entry name" value="Bira Bifunctional Protein, Domain 2"/>
    <property type="match status" value="1"/>
</dbReference>
<dbReference type="EMBL" id="UINC01163739">
    <property type="protein sequence ID" value="SVD64201.1"/>
    <property type="molecule type" value="Genomic_DNA"/>
</dbReference>
<evidence type="ECO:0000259" key="1">
    <source>
        <dbReference type="PROSITE" id="PS50862"/>
    </source>
</evidence>
<dbReference type="Pfam" id="PF13393">
    <property type="entry name" value="tRNA-synt_His"/>
    <property type="match status" value="1"/>
</dbReference>
<dbReference type="PROSITE" id="PS50862">
    <property type="entry name" value="AA_TRNA_LIGASE_II"/>
    <property type="match status" value="1"/>
</dbReference>
<dbReference type="PANTHER" id="PTHR43707">
    <property type="entry name" value="HISTIDYL-TRNA SYNTHETASE"/>
    <property type="match status" value="1"/>
</dbReference>
<dbReference type="PANTHER" id="PTHR43707:SF1">
    <property type="entry name" value="HISTIDINE--TRNA LIGASE, MITOCHONDRIAL-RELATED"/>
    <property type="match status" value="1"/>
</dbReference>
<protein>
    <recommendedName>
        <fullName evidence="1">Aminoacyl-transfer RNA synthetases class-II family profile domain-containing protein</fullName>
    </recommendedName>
</protein>
<accession>A0A382X1U7</accession>
<gene>
    <name evidence="2" type="ORF">METZ01_LOCUS417055</name>
</gene>
<sequence length="172" mass="19352">MTSNSSKLQPVRGTQDAMPHENKLLRYIEETAFKVARRYGFGEISTPIFEFTEVFSRTLGDNSDIVTKEMYTFKDRGGDYLTLRPEGTAGVARAVISNGLAQDLPLKLFYRGPMFRYERPQKGRRRQFQQVGIEIIGVSETQADIETIALGQHFLADLGIDKGITLEINTLG</sequence>